<evidence type="ECO:0000313" key="3">
    <source>
        <dbReference type="Proteomes" id="UP000651085"/>
    </source>
</evidence>
<dbReference type="InterPro" id="IPR036116">
    <property type="entry name" value="FN3_sf"/>
</dbReference>
<evidence type="ECO:0000313" key="2">
    <source>
        <dbReference type="EMBL" id="MBC8592512.1"/>
    </source>
</evidence>
<evidence type="ECO:0000259" key="1">
    <source>
        <dbReference type="Pfam" id="PF05547"/>
    </source>
</evidence>
<dbReference type="GO" id="GO:0008237">
    <property type="term" value="F:metallopeptidase activity"/>
    <property type="evidence" value="ECO:0007669"/>
    <property type="project" value="UniProtKB-KW"/>
</dbReference>
<dbReference type="NCBIfam" id="TIGR03296">
    <property type="entry name" value="M6dom_TIGR03296"/>
    <property type="match status" value="1"/>
</dbReference>
<sequence>MNQKENYHLKERFPNQYKNIMKRIITTLLLFFVLLEGTIQAIPAKRTPQTITQPDGTTLTTLLQGDENFHYLTTTDGIMLQEAADGFMKYATVNTSGVLTASEYTAHDPGKRGEPEKAFIKGINTAQINNAVQKIRVQESNPRWLADTDKPKFPNQGTVRGLIILAQFKDVKFAAENTPEEFRKMMNSEGYSANGATGSARDYFIDQSSGVFTPEFDIVGPVTLPENMSFYGGNNIYGKDQNPAQMTVDACYAADTLLNVDFSQYDSDNDGKVDLVFIIYAGYAEAQGGPAASVWPHAWNLEYAGFKDIKMDGKQIYSYACSSERHGKAGTTMDGIGTFCHEFSHCLGLPDIYDTRYTGMVGMGSWSLMDYGAYNNENRTPAGYSAYERYSVGWLNPVVLKDPQKDIELKAMDTANQAYLLVSDQNPNEYYTIENRQQNKWDAYLPGHGMMIVHVDYVPSLWESNVINSSVAGHPHLQIVPADNEFDDYAGDLFPGTTQNTSFTDESEPASTLYSGGFLSKPLSNIREKDGTITFDFMHFVGTPVATEATDITEDSFTANWDPVNNATSYTLEVSSCMTGRKNISEEFGKFTKGSPEEADEQDISNALSTYTETDGWTGSEIYQAGGHARMGNKNTGGSLTTPLLDLTWEKEFTLCCSVKGSKSLISGFIFQLLDANGKILLDKTMMMNASEKTLYWVVNTDAPAGYIRIATKAAATFDYIHIYDGDVKEQLEKNETLTTPEEYKNSKADITDNSFNFTGLISDKKYIYNVYAKMNEEVSQKSNKVVVQTLKYSGIETSSASRGIYTQKGSLRFTSDIQETIHIYTANGMNIHTGISREGTNEIALPNGFYIVIIGKDKYKIHIP</sequence>
<gene>
    <name evidence="2" type="ORF">H8744_04480</name>
</gene>
<feature type="domain" description="Peptidase M6-like" evidence="1">
    <location>
        <begin position="173"/>
        <end position="388"/>
    </location>
</feature>
<keyword evidence="2" id="KW-0378">Hydrolase</keyword>
<dbReference type="RefSeq" id="WP_262433687.1">
    <property type="nucleotide sequence ID" value="NZ_JACRTF010000001.1"/>
</dbReference>
<dbReference type="Pfam" id="PF05547">
    <property type="entry name" value="Peptidase_M6"/>
    <property type="match status" value="1"/>
</dbReference>
<dbReference type="GO" id="GO:0006508">
    <property type="term" value="P:proteolysis"/>
    <property type="evidence" value="ECO:0007669"/>
    <property type="project" value="InterPro"/>
</dbReference>
<dbReference type="SUPFAM" id="SSF55486">
    <property type="entry name" value="Metalloproteases ('zincins'), catalytic domain"/>
    <property type="match status" value="1"/>
</dbReference>
<accession>A0A926IJ65</accession>
<dbReference type="SUPFAM" id="SSF49265">
    <property type="entry name" value="Fibronectin type III"/>
    <property type="match status" value="1"/>
</dbReference>
<dbReference type="EMBL" id="JACRTF010000001">
    <property type="protein sequence ID" value="MBC8592512.1"/>
    <property type="molecule type" value="Genomic_DNA"/>
</dbReference>
<keyword evidence="2" id="KW-0645">Protease</keyword>
<dbReference type="InterPro" id="IPR008757">
    <property type="entry name" value="Peptidase_M6-like_domain"/>
</dbReference>
<protein>
    <submittedName>
        <fullName evidence="2">M6 family metalloprotease domain-containing protein</fullName>
    </submittedName>
</protein>
<organism evidence="2 3">
    <name type="scientific">Jilunia laotingensis</name>
    <dbReference type="NCBI Taxonomy" id="2763675"/>
    <lineage>
        <taxon>Bacteria</taxon>
        <taxon>Pseudomonadati</taxon>
        <taxon>Bacteroidota</taxon>
        <taxon>Bacteroidia</taxon>
        <taxon>Bacteroidales</taxon>
        <taxon>Bacteroidaceae</taxon>
        <taxon>Jilunia</taxon>
    </lineage>
</organism>
<proteinExistence type="predicted"/>
<dbReference type="AlphaFoldDB" id="A0A926IJ65"/>
<dbReference type="Proteomes" id="UP000651085">
    <property type="component" value="Unassembled WGS sequence"/>
</dbReference>
<dbReference type="PANTHER" id="PTHR41775:SF1">
    <property type="entry name" value="PEPTIDASE M6-LIKE DOMAIN-CONTAINING PROTEIN"/>
    <property type="match status" value="1"/>
</dbReference>
<dbReference type="PANTHER" id="PTHR41775">
    <property type="entry name" value="SECRETED PROTEIN-RELATED"/>
    <property type="match status" value="1"/>
</dbReference>
<reference evidence="2" key="1">
    <citation type="submission" date="2020-08" db="EMBL/GenBank/DDBJ databases">
        <title>Genome public.</title>
        <authorList>
            <person name="Liu C."/>
            <person name="Sun Q."/>
        </authorList>
    </citation>
    <scope>NUCLEOTIDE SEQUENCE</scope>
    <source>
        <strain evidence="2">N12</strain>
    </source>
</reference>
<keyword evidence="3" id="KW-1185">Reference proteome</keyword>
<name>A0A926IJ65_9BACT</name>
<keyword evidence="2" id="KW-0482">Metalloprotease</keyword>
<comment type="caution">
    <text evidence="2">The sequence shown here is derived from an EMBL/GenBank/DDBJ whole genome shotgun (WGS) entry which is preliminary data.</text>
</comment>